<keyword evidence="1" id="KW-0812">Transmembrane</keyword>
<dbReference type="EMBL" id="SSUX01000006">
    <property type="protein sequence ID" value="THJ45573.1"/>
    <property type="molecule type" value="Genomic_DNA"/>
</dbReference>
<dbReference type="Pfam" id="PF11750">
    <property type="entry name" value="DUF3307"/>
    <property type="match status" value="1"/>
</dbReference>
<accession>A0A4S5CLN8</accession>
<keyword evidence="1" id="KW-0472">Membrane</keyword>
<proteinExistence type="predicted"/>
<comment type="caution">
    <text evidence="2">The sequence shown here is derived from an EMBL/GenBank/DDBJ whole genome shotgun (WGS) entry which is preliminary data.</text>
</comment>
<feature type="transmembrane region" description="Helical" evidence="1">
    <location>
        <begin position="181"/>
        <end position="200"/>
    </location>
</feature>
<reference evidence="2 3" key="1">
    <citation type="submission" date="2019-04" db="EMBL/GenBank/DDBJ databases">
        <title>Comparative genomics of Aeromonas veronii strains pathogenic to fish.</title>
        <authorList>
            <person name="Cascarano M.C."/>
            <person name="Smyrli M."/>
            <person name="Katharios P."/>
        </authorList>
    </citation>
    <scope>NUCLEOTIDE SEQUENCE [LARGE SCALE GENOMIC DNA]</scope>
    <source>
        <strain evidence="2 3">XU1</strain>
    </source>
</reference>
<dbReference type="InterPro" id="IPR021737">
    <property type="entry name" value="Phage_phiKZ_Orf197"/>
</dbReference>
<sequence>MNTFFILFLFLVIVHVMVDFYFQPESWVQDKNDNKTKSHKLYIHSAIHALVSCIPVLFITTDWRSISCMLIIIGVSHCLIDLAKTYLGKDLRYFILDQILHIAVLAAVALHISQLELPLSVMKDIVITKSTLAIALAYTVIFKPTSIIICSILSKYTPDANEENKGLISGGAIIGYLERTLILTFTIAGQFSVIGFVLAAKSIFRFGELNNAKNHKLTEYVLLGSLLSVAITSIIGLAVKNFI</sequence>
<dbReference type="AlphaFoldDB" id="A0A4S5CLN8"/>
<organism evidence="2 3">
    <name type="scientific">Aeromonas veronii</name>
    <dbReference type="NCBI Taxonomy" id="654"/>
    <lineage>
        <taxon>Bacteria</taxon>
        <taxon>Pseudomonadati</taxon>
        <taxon>Pseudomonadota</taxon>
        <taxon>Gammaproteobacteria</taxon>
        <taxon>Aeromonadales</taxon>
        <taxon>Aeromonadaceae</taxon>
        <taxon>Aeromonas</taxon>
    </lineage>
</organism>
<evidence type="ECO:0000313" key="2">
    <source>
        <dbReference type="EMBL" id="THJ45573.1"/>
    </source>
</evidence>
<gene>
    <name evidence="2" type="ORF">E8Q35_10910</name>
</gene>
<protein>
    <submittedName>
        <fullName evidence="2">DUF3307 domain-containing protein</fullName>
    </submittedName>
</protein>
<feature type="transmembrane region" description="Helical" evidence="1">
    <location>
        <begin position="42"/>
        <end position="59"/>
    </location>
</feature>
<feature type="transmembrane region" description="Helical" evidence="1">
    <location>
        <begin position="220"/>
        <end position="239"/>
    </location>
</feature>
<keyword evidence="1" id="KW-1133">Transmembrane helix</keyword>
<evidence type="ECO:0000313" key="3">
    <source>
        <dbReference type="Proteomes" id="UP000309618"/>
    </source>
</evidence>
<dbReference type="Proteomes" id="UP000309618">
    <property type="component" value="Unassembled WGS sequence"/>
</dbReference>
<name>A0A4S5CLN8_AERVE</name>
<evidence type="ECO:0000256" key="1">
    <source>
        <dbReference type="SAM" id="Phobius"/>
    </source>
</evidence>
<feature type="transmembrane region" description="Helical" evidence="1">
    <location>
        <begin position="93"/>
        <end position="112"/>
    </location>
</feature>
<feature type="transmembrane region" description="Helical" evidence="1">
    <location>
        <begin position="66"/>
        <end position="87"/>
    </location>
</feature>
<dbReference type="RefSeq" id="WP_081990715.1">
    <property type="nucleotide sequence ID" value="NZ_JAWVOM010000010.1"/>
</dbReference>
<feature type="transmembrane region" description="Helical" evidence="1">
    <location>
        <begin position="132"/>
        <end position="154"/>
    </location>
</feature>